<evidence type="ECO:0000259" key="10">
    <source>
        <dbReference type="Pfam" id="PF01061"/>
    </source>
</evidence>
<dbReference type="EMBL" id="FNFM01000006">
    <property type="protein sequence ID" value="SDK29442.1"/>
    <property type="molecule type" value="Genomic_DNA"/>
</dbReference>
<dbReference type="OrthoDB" id="9796017at2"/>
<evidence type="ECO:0000313" key="12">
    <source>
        <dbReference type="Proteomes" id="UP000199213"/>
    </source>
</evidence>
<feature type="region of interest" description="Disordered" evidence="8">
    <location>
        <begin position="1"/>
        <end position="42"/>
    </location>
</feature>
<dbReference type="Proteomes" id="UP000199213">
    <property type="component" value="Unassembled WGS sequence"/>
</dbReference>
<name>A0A1G9AQ27_ACTMZ</name>
<protein>
    <submittedName>
        <fullName evidence="11">ABC-2 type transport system permease protein</fullName>
    </submittedName>
</protein>
<sequence>MLPEATPTATARAPVGTLHSVQATSTTDQTEAPAAAPTTARSRSWRRVFDDISRAAQQRQLWAHLGWQDVKQRYRRSVLGPLWITISMGVTATGLGLLYSTIFGMDPGEYVPYMTVGFIIWYFISGCLTSGTDVFIQNEGMIKQLPAPISIYVFRTVWREFLLFLHNLVIYFAILAIFQPELSWTVFSVFPALLLLLVNAGWVVLLFGIVSTRFRDIPPVVSSFMQLLFFMSPIVWPMSALEENAGARAWLAQINPVYHYVDIVRSPLLGSNQDLYHWLIVLAITVGGWGLALLMMRNYRARVSYWV</sequence>
<dbReference type="RefSeq" id="WP_092628121.1">
    <property type="nucleotide sequence ID" value="NZ_FNFM01000006.1"/>
</dbReference>
<feature type="transmembrane region" description="Helical" evidence="9">
    <location>
        <begin position="217"/>
        <end position="236"/>
    </location>
</feature>
<feature type="compositionally biased region" description="Low complexity" evidence="8">
    <location>
        <begin position="1"/>
        <end position="14"/>
    </location>
</feature>
<dbReference type="Pfam" id="PF01061">
    <property type="entry name" value="ABC2_membrane"/>
    <property type="match status" value="1"/>
</dbReference>
<feature type="transmembrane region" description="Helical" evidence="9">
    <location>
        <begin position="78"/>
        <end position="99"/>
    </location>
</feature>
<evidence type="ECO:0000256" key="4">
    <source>
        <dbReference type="ARBA" id="ARBA00022475"/>
    </source>
</evidence>
<evidence type="ECO:0000256" key="5">
    <source>
        <dbReference type="ARBA" id="ARBA00022692"/>
    </source>
</evidence>
<feature type="transmembrane region" description="Helical" evidence="9">
    <location>
        <begin position="275"/>
        <end position="296"/>
    </location>
</feature>
<feature type="transmembrane region" description="Helical" evidence="9">
    <location>
        <begin position="184"/>
        <end position="210"/>
    </location>
</feature>
<keyword evidence="4" id="KW-1003">Cell membrane</keyword>
<dbReference type="AlphaFoldDB" id="A0A1G9AQ27"/>
<dbReference type="InterPro" id="IPR013525">
    <property type="entry name" value="ABC2_TM"/>
</dbReference>
<evidence type="ECO:0000256" key="9">
    <source>
        <dbReference type="SAM" id="Phobius"/>
    </source>
</evidence>
<accession>A0A1G9AQ27</accession>
<keyword evidence="3" id="KW-0813">Transport</keyword>
<evidence type="ECO:0000256" key="3">
    <source>
        <dbReference type="ARBA" id="ARBA00022448"/>
    </source>
</evidence>
<dbReference type="PANTHER" id="PTHR30413">
    <property type="entry name" value="INNER MEMBRANE TRANSPORT PERMEASE"/>
    <property type="match status" value="1"/>
</dbReference>
<dbReference type="GO" id="GO:0005886">
    <property type="term" value="C:plasma membrane"/>
    <property type="evidence" value="ECO:0007669"/>
    <property type="project" value="UniProtKB-SubCell"/>
</dbReference>
<evidence type="ECO:0000313" key="11">
    <source>
        <dbReference type="EMBL" id="SDK29442.1"/>
    </source>
</evidence>
<comment type="subcellular location">
    <subcellularLocation>
        <location evidence="1">Cell membrane</location>
        <topology evidence="1">Multi-pass membrane protein</topology>
    </subcellularLocation>
</comment>
<dbReference type="PANTHER" id="PTHR30413:SF10">
    <property type="entry name" value="CAPSULE POLYSACCHARIDE EXPORT INNER-MEMBRANE PROTEIN CTRC"/>
    <property type="match status" value="1"/>
</dbReference>
<gene>
    <name evidence="11" type="ORF">SAMN04487820_106185</name>
</gene>
<proteinExistence type="inferred from homology"/>
<keyword evidence="5 9" id="KW-0812">Transmembrane</keyword>
<feature type="compositionally biased region" description="Polar residues" evidence="8">
    <location>
        <begin position="19"/>
        <end position="30"/>
    </location>
</feature>
<evidence type="ECO:0000256" key="7">
    <source>
        <dbReference type="ARBA" id="ARBA00023136"/>
    </source>
</evidence>
<feature type="compositionally biased region" description="Low complexity" evidence="8">
    <location>
        <begin position="32"/>
        <end position="42"/>
    </location>
</feature>
<comment type="similarity">
    <text evidence="2">Belongs to the ABC-2 integral membrane protein family.</text>
</comment>
<keyword evidence="6 9" id="KW-1133">Transmembrane helix</keyword>
<evidence type="ECO:0000256" key="1">
    <source>
        <dbReference type="ARBA" id="ARBA00004651"/>
    </source>
</evidence>
<evidence type="ECO:0000256" key="6">
    <source>
        <dbReference type="ARBA" id="ARBA00022989"/>
    </source>
</evidence>
<feature type="domain" description="ABC-2 type transporter transmembrane" evidence="10">
    <location>
        <begin position="63"/>
        <end position="267"/>
    </location>
</feature>
<keyword evidence="12" id="KW-1185">Reference proteome</keyword>
<keyword evidence="7 9" id="KW-0472">Membrane</keyword>
<dbReference type="GO" id="GO:0015920">
    <property type="term" value="P:lipopolysaccharide transport"/>
    <property type="evidence" value="ECO:0007669"/>
    <property type="project" value="TreeGrafter"/>
</dbReference>
<evidence type="ECO:0000256" key="2">
    <source>
        <dbReference type="ARBA" id="ARBA00007783"/>
    </source>
</evidence>
<feature type="transmembrane region" description="Helical" evidence="9">
    <location>
        <begin position="111"/>
        <end position="136"/>
    </location>
</feature>
<dbReference type="GO" id="GO:0140359">
    <property type="term" value="F:ABC-type transporter activity"/>
    <property type="evidence" value="ECO:0007669"/>
    <property type="project" value="InterPro"/>
</dbReference>
<reference evidence="12" key="1">
    <citation type="submission" date="2016-10" db="EMBL/GenBank/DDBJ databases">
        <authorList>
            <person name="Varghese N."/>
            <person name="Submissions S."/>
        </authorList>
    </citation>
    <scope>NUCLEOTIDE SEQUENCE [LARGE SCALE GENOMIC DNA]</scope>
    <source>
        <strain evidence="12">DSM 45460</strain>
    </source>
</reference>
<organism evidence="11 12">
    <name type="scientific">Actinopolyspora mzabensis</name>
    <dbReference type="NCBI Taxonomy" id="995066"/>
    <lineage>
        <taxon>Bacteria</taxon>
        <taxon>Bacillati</taxon>
        <taxon>Actinomycetota</taxon>
        <taxon>Actinomycetes</taxon>
        <taxon>Actinopolysporales</taxon>
        <taxon>Actinopolysporaceae</taxon>
        <taxon>Actinopolyspora</taxon>
    </lineage>
</organism>
<feature type="transmembrane region" description="Helical" evidence="9">
    <location>
        <begin position="157"/>
        <end position="178"/>
    </location>
</feature>
<evidence type="ECO:0000256" key="8">
    <source>
        <dbReference type="SAM" id="MobiDB-lite"/>
    </source>
</evidence>